<dbReference type="AlphaFoldDB" id="A0AAD5UJL4"/>
<evidence type="ECO:0000313" key="1">
    <source>
        <dbReference type="EMBL" id="KAJ3256564.1"/>
    </source>
</evidence>
<comment type="caution">
    <text evidence="1">The sequence shown here is derived from an EMBL/GenBank/DDBJ whole genome shotgun (WGS) entry which is preliminary data.</text>
</comment>
<protein>
    <submittedName>
        <fullName evidence="1">Uncharacterized protein</fullName>
    </submittedName>
</protein>
<dbReference type="Proteomes" id="UP001210925">
    <property type="component" value="Unassembled WGS sequence"/>
</dbReference>
<keyword evidence="2" id="KW-1185">Reference proteome</keyword>
<evidence type="ECO:0000313" key="2">
    <source>
        <dbReference type="Proteomes" id="UP001210925"/>
    </source>
</evidence>
<organism evidence="1 2">
    <name type="scientific">Boothiomyces macroporosus</name>
    <dbReference type="NCBI Taxonomy" id="261099"/>
    <lineage>
        <taxon>Eukaryota</taxon>
        <taxon>Fungi</taxon>
        <taxon>Fungi incertae sedis</taxon>
        <taxon>Chytridiomycota</taxon>
        <taxon>Chytridiomycota incertae sedis</taxon>
        <taxon>Chytridiomycetes</taxon>
        <taxon>Rhizophydiales</taxon>
        <taxon>Terramycetaceae</taxon>
        <taxon>Boothiomyces</taxon>
    </lineage>
</organism>
<gene>
    <name evidence="1" type="ORF">HK103_005307</name>
</gene>
<sequence>MWLLSSRNKLPDIRSHDIKAAEKIVALHTEINANELNLKSSNLEEANLSLKLHTLSVEQLVTYNGKCAPFPSRNMTLALLSSNYATSETYLDSFLWGTNLAQTRLSQLEYENQLEHLNYMKGKEVCKSQKIERQSNQYRNDWQMALLASRKLRQPNFIKLNARRNYSYEASYTCSTETRTFNYSCQKKSSTAQQLSKLREDLQKRFIKVKMDDEKWILLWVNIELTKSL</sequence>
<proteinExistence type="predicted"/>
<accession>A0AAD5UJL4</accession>
<dbReference type="EMBL" id="JADGKB010000049">
    <property type="protein sequence ID" value="KAJ3256564.1"/>
    <property type="molecule type" value="Genomic_DNA"/>
</dbReference>
<name>A0AAD5UJL4_9FUNG</name>
<reference evidence="1" key="1">
    <citation type="submission" date="2020-05" db="EMBL/GenBank/DDBJ databases">
        <title>Phylogenomic resolution of chytrid fungi.</title>
        <authorList>
            <person name="Stajich J.E."/>
            <person name="Amses K."/>
            <person name="Simmons R."/>
            <person name="Seto K."/>
            <person name="Myers J."/>
            <person name="Bonds A."/>
            <person name="Quandt C.A."/>
            <person name="Barry K."/>
            <person name="Liu P."/>
            <person name="Grigoriev I."/>
            <person name="Longcore J.E."/>
            <person name="James T.Y."/>
        </authorList>
    </citation>
    <scope>NUCLEOTIDE SEQUENCE</scope>
    <source>
        <strain evidence="1">PLAUS21</strain>
    </source>
</reference>